<dbReference type="GO" id="GO:0005829">
    <property type="term" value="C:cytosol"/>
    <property type="evidence" value="ECO:0007669"/>
    <property type="project" value="TreeGrafter"/>
</dbReference>
<dbReference type="eggNOG" id="arCOG04226">
    <property type="taxonomic scope" value="Archaea"/>
</dbReference>
<evidence type="ECO:0000256" key="1">
    <source>
        <dbReference type="ARBA" id="ARBA00022723"/>
    </source>
</evidence>
<feature type="domain" description="Class II aldolase/adducin N-terminal" evidence="3">
    <location>
        <begin position="8"/>
        <end position="187"/>
    </location>
</feature>
<evidence type="ECO:0000313" key="5">
    <source>
        <dbReference type="Proteomes" id="UP000007490"/>
    </source>
</evidence>
<dbReference type="InterPro" id="IPR001303">
    <property type="entry name" value="Aldolase_II/adducin_N"/>
</dbReference>
<dbReference type="GO" id="GO:0008738">
    <property type="term" value="F:L-fuculose-phosphate aldolase activity"/>
    <property type="evidence" value="ECO:0007669"/>
    <property type="project" value="UniProtKB-EC"/>
</dbReference>
<dbReference type="GO" id="GO:0046872">
    <property type="term" value="F:metal ion binding"/>
    <property type="evidence" value="ECO:0007669"/>
    <property type="project" value="UniProtKB-KW"/>
</dbReference>
<dbReference type="STRING" id="877455.Metbo_0114"/>
<dbReference type="HOGENOM" id="CLU_006033_3_0_2"/>
<keyword evidence="5" id="KW-1185">Reference proteome</keyword>
<name>F0T7D8_METLA</name>
<dbReference type="GeneID" id="10276539"/>
<dbReference type="InterPro" id="IPR050197">
    <property type="entry name" value="Aldolase_class_II_sugar_metab"/>
</dbReference>
<dbReference type="Proteomes" id="UP000007490">
    <property type="component" value="Chromosome"/>
</dbReference>
<gene>
    <name evidence="4" type="ordered locus">Metbo_0114</name>
</gene>
<dbReference type="EMBL" id="CP002551">
    <property type="protein sequence ID" value="ADZ08367.1"/>
    <property type="molecule type" value="Genomic_DNA"/>
</dbReference>
<accession>F0T7D8</accession>
<sequence length="195" mass="21336">MDHETVVKNMVETSHVLYNKGLVPGKSGNISVKFVKDGLNVVAVTPSGSSFKTLKETDIVLVDLEGNIVSNTNHVPTSELEMHLNIYKVRNDVGAVVHTHSPITTGFAFSDEKIRRFEGFGPIEEEFLKVVDYHPPGSSDLANTVSEGLLNQDVVVLKDHGMVAVGKNLDEATLLAEFVEDSAKIQFVKKMLMSN</sequence>
<keyword evidence="2 4" id="KW-0456">Lyase</keyword>
<keyword evidence="1" id="KW-0479">Metal-binding</keyword>
<dbReference type="EC" id="4.1.2.17" evidence="4"/>
<reference evidence="5" key="1">
    <citation type="submission" date="2011-02" db="EMBL/GenBank/DDBJ databases">
        <title>Complete sequence of Methanobacterium sp. AL-21.</title>
        <authorList>
            <consortium name="US DOE Joint Genome Institute"/>
            <person name="Lucas S."/>
            <person name="Copeland A."/>
            <person name="Lapidus A."/>
            <person name="Cheng J.-F."/>
            <person name="Goodwin L."/>
            <person name="Pitluck S."/>
            <person name="Chertkov O."/>
            <person name="Detter J.C."/>
            <person name="Han C."/>
            <person name="Tapia R."/>
            <person name="Land M."/>
            <person name="Hauser L."/>
            <person name="Kyrpides N."/>
            <person name="Ivanova N."/>
            <person name="Mikhailova N."/>
            <person name="Pagani I."/>
            <person name="Cadillo-Quiroz H."/>
            <person name="Imachi H."/>
            <person name="Zinder S."/>
            <person name="Liu W."/>
            <person name="Woyke T."/>
        </authorList>
    </citation>
    <scope>NUCLEOTIDE SEQUENCE [LARGE SCALE GENOMIC DNA]</scope>
    <source>
        <strain evidence="5">AL-21</strain>
    </source>
</reference>
<protein>
    <submittedName>
        <fullName evidence="4">L-fuculose-phosphate aldolase</fullName>
        <ecNumber evidence="4">4.1.2.17</ecNumber>
    </submittedName>
</protein>
<dbReference type="PANTHER" id="PTHR22789">
    <property type="entry name" value="FUCULOSE PHOSPHATE ALDOLASE"/>
    <property type="match status" value="1"/>
</dbReference>
<evidence type="ECO:0000259" key="3">
    <source>
        <dbReference type="SMART" id="SM01007"/>
    </source>
</evidence>
<dbReference type="Pfam" id="PF00596">
    <property type="entry name" value="Aldolase_II"/>
    <property type="match status" value="1"/>
</dbReference>
<dbReference type="InterPro" id="IPR036409">
    <property type="entry name" value="Aldolase_II/adducin_N_sf"/>
</dbReference>
<dbReference type="PANTHER" id="PTHR22789:SF0">
    <property type="entry name" value="3-OXO-TETRONATE 4-PHOSPHATE DECARBOXYLASE-RELATED"/>
    <property type="match status" value="1"/>
</dbReference>
<evidence type="ECO:0000256" key="2">
    <source>
        <dbReference type="ARBA" id="ARBA00023239"/>
    </source>
</evidence>
<dbReference type="RefSeq" id="WP_013643718.1">
    <property type="nucleotide sequence ID" value="NC_015216.1"/>
</dbReference>
<dbReference type="GO" id="GO:0019323">
    <property type="term" value="P:pentose catabolic process"/>
    <property type="evidence" value="ECO:0007669"/>
    <property type="project" value="TreeGrafter"/>
</dbReference>
<dbReference type="UniPathway" id="UPA00071"/>
<dbReference type="OrthoDB" id="18709at2157"/>
<dbReference type="SUPFAM" id="SSF53639">
    <property type="entry name" value="AraD/HMP-PK domain-like"/>
    <property type="match status" value="1"/>
</dbReference>
<organism evidence="4 5">
    <name type="scientific">Methanobacterium lacus (strain AL-21)</name>
    <dbReference type="NCBI Taxonomy" id="877455"/>
    <lineage>
        <taxon>Archaea</taxon>
        <taxon>Methanobacteriati</taxon>
        <taxon>Methanobacteriota</taxon>
        <taxon>Methanomada group</taxon>
        <taxon>Methanobacteria</taxon>
        <taxon>Methanobacteriales</taxon>
        <taxon>Methanobacteriaceae</taxon>
        <taxon>Methanobacterium</taxon>
    </lineage>
</organism>
<reference evidence="4 5" key="2">
    <citation type="journal article" date="2014" name="Int. J. Syst. Evol. Microbiol.">
        <title>Methanobacterium paludis sp. nov. and a novel strain of Methanobacterium lacus isolated from northern peatlands.</title>
        <authorList>
            <person name="Cadillo-Quiroz H."/>
            <person name="Brauer S.L."/>
            <person name="Goodson N."/>
            <person name="Yavitt J.B."/>
            <person name="Zinder S.H."/>
        </authorList>
    </citation>
    <scope>NUCLEOTIDE SEQUENCE [LARGE SCALE GENOMIC DNA]</scope>
    <source>
        <strain evidence="4 5">AL-21</strain>
    </source>
</reference>
<evidence type="ECO:0000313" key="4">
    <source>
        <dbReference type="EMBL" id="ADZ08367.1"/>
    </source>
</evidence>
<dbReference type="KEGG" id="mel:Metbo_0114"/>
<dbReference type="AlphaFoldDB" id="F0T7D8"/>
<dbReference type="SMART" id="SM01007">
    <property type="entry name" value="Aldolase_II"/>
    <property type="match status" value="1"/>
</dbReference>
<dbReference type="Gene3D" id="3.40.225.10">
    <property type="entry name" value="Class II aldolase/adducin N-terminal domain"/>
    <property type="match status" value="1"/>
</dbReference>
<proteinExistence type="predicted"/>